<evidence type="ECO:0000313" key="2">
    <source>
        <dbReference type="Proteomes" id="UP000028924"/>
    </source>
</evidence>
<dbReference type="AlphaFoldDB" id="A0A087SCT7"/>
<organism evidence="1 2">
    <name type="scientific">Auxenochlorella protothecoides</name>
    <name type="common">Green microalga</name>
    <name type="synonym">Chlorella protothecoides</name>
    <dbReference type="NCBI Taxonomy" id="3075"/>
    <lineage>
        <taxon>Eukaryota</taxon>
        <taxon>Viridiplantae</taxon>
        <taxon>Chlorophyta</taxon>
        <taxon>core chlorophytes</taxon>
        <taxon>Trebouxiophyceae</taxon>
        <taxon>Chlorellales</taxon>
        <taxon>Chlorellaceae</taxon>
        <taxon>Auxenochlorella</taxon>
    </lineage>
</organism>
<name>A0A087SCT7_AUXPR</name>
<gene>
    <name evidence="1" type="ORF">F751_4423</name>
</gene>
<sequence length="178" mass="19089">MNRGAAEQAECVWAARGKETLCGTCTLGLVCDSHVMGGRVRGVGRHVAALVVCVDCLVQAHQLQRAVLPEPHHGAQVGGPVQGRVGGDQLAPRIRVAVDDGRDLRQLGDQVQAVLQHRLPVPALVQARVVGRRKLAAGLQAQHRLRQLRHGVRARRQRAQQRLDVVGQGGAGAQLLCH</sequence>
<dbReference type="GeneID" id="23615814"/>
<accession>A0A087SCT7</accession>
<evidence type="ECO:0000313" key="1">
    <source>
        <dbReference type="EMBL" id="KFM23541.1"/>
    </source>
</evidence>
<dbReference type="KEGG" id="apro:F751_4423"/>
<dbReference type="EMBL" id="KL662094">
    <property type="protein sequence ID" value="KFM23541.1"/>
    <property type="molecule type" value="Genomic_DNA"/>
</dbReference>
<protein>
    <submittedName>
        <fullName evidence="1">Uncharacterized protein</fullName>
    </submittedName>
</protein>
<keyword evidence="2" id="KW-1185">Reference proteome</keyword>
<reference evidence="1 2" key="1">
    <citation type="journal article" date="2014" name="BMC Genomics">
        <title>Oil accumulation mechanisms of the oleaginous microalga Chlorella protothecoides revealed through its genome, transcriptomes, and proteomes.</title>
        <authorList>
            <person name="Gao C."/>
            <person name="Wang Y."/>
            <person name="Shen Y."/>
            <person name="Yan D."/>
            <person name="He X."/>
            <person name="Dai J."/>
            <person name="Wu Q."/>
        </authorList>
    </citation>
    <scope>NUCLEOTIDE SEQUENCE [LARGE SCALE GENOMIC DNA]</scope>
    <source>
        <strain evidence="1 2">0710</strain>
    </source>
</reference>
<dbReference type="RefSeq" id="XP_011396414.1">
    <property type="nucleotide sequence ID" value="XM_011398112.1"/>
</dbReference>
<dbReference type="Proteomes" id="UP000028924">
    <property type="component" value="Unassembled WGS sequence"/>
</dbReference>
<proteinExistence type="predicted"/>